<accession>A0ABQ0G2A9</accession>
<protein>
    <submittedName>
        <fullName evidence="1">Uncharacterized protein</fullName>
    </submittedName>
</protein>
<proteinExistence type="predicted"/>
<comment type="caution">
    <text evidence="1">The sequence shown here is derived from an EMBL/GenBank/DDBJ whole genome shotgun (WGS) entry which is preliminary data.</text>
</comment>
<dbReference type="GeneID" id="98172858"/>
<evidence type="ECO:0000313" key="2">
    <source>
        <dbReference type="Proteomes" id="UP001628179"/>
    </source>
</evidence>
<dbReference type="Proteomes" id="UP001628179">
    <property type="component" value="Unassembled WGS sequence"/>
</dbReference>
<dbReference type="EMBL" id="BAAFSV010000001">
    <property type="protein sequence ID" value="GAB1311903.1"/>
    <property type="molecule type" value="Genomic_DNA"/>
</dbReference>
<reference evidence="1 2" key="1">
    <citation type="submission" date="2024-09" db="EMBL/GenBank/DDBJ databases">
        <title>Itraconazole resistance in Madurella fahalii resulting from another homologue of gene encoding cytochrome P450 14-alpha sterol demethylase (CYP51).</title>
        <authorList>
            <person name="Yoshioka I."/>
            <person name="Fahal A.H."/>
            <person name="Kaneko S."/>
            <person name="Yaguchi T."/>
        </authorList>
    </citation>
    <scope>NUCLEOTIDE SEQUENCE [LARGE SCALE GENOMIC DNA]</scope>
    <source>
        <strain evidence="1 2">IFM 68171</strain>
    </source>
</reference>
<gene>
    <name evidence="1" type="ORF">MFIFM68171_02113</name>
</gene>
<organism evidence="1 2">
    <name type="scientific">Madurella fahalii</name>
    <dbReference type="NCBI Taxonomy" id="1157608"/>
    <lineage>
        <taxon>Eukaryota</taxon>
        <taxon>Fungi</taxon>
        <taxon>Dikarya</taxon>
        <taxon>Ascomycota</taxon>
        <taxon>Pezizomycotina</taxon>
        <taxon>Sordariomycetes</taxon>
        <taxon>Sordariomycetidae</taxon>
        <taxon>Sordariales</taxon>
        <taxon>Sordariales incertae sedis</taxon>
        <taxon>Madurella</taxon>
    </lineage>
</organism>
<keyword evidence="2" id="KW-1185">Reference proteome</keyword>
<dbReference type="RefSeq" id="XP_070913636.1">
    <property type="nucleotide sequence ID" value="XM_071057535.1"/>
</dbReference>
<name>A0ABQ0G2A9_9PEZI</name>
<sequence length="123" mass="13458">MSASGELLWTSTDPMRSIGTLVRSDLTVLSRLGPLVVKTSYTYPASAKEKVVAFKFNLGGSGKRGGYWDEIQIRCRLPTHPYILPIESLVVGELSGLGVVGYTMPIVAAPTLDKHVPRPFRLR</sequence>
<evidence type="ECO:0000313" key="1">
    <source>
        <dbReference type="EMBL" id="GAB1311903.1"/>
    </source>
</evidence>